<evidence type="ECO:0000313" key="1">
    <source>
        <dbReference type="EMBL" id="KAK9721127.1"/>
    </source>
</evidence>
<dbReference type="EMBL" id="JASPKY010000203">
    <property type="protein sequence ID" value="KAK9721127.1"/>
    <property type="molecule type" value="Genomic_DNA"/>
</dbReference>
<proteinExistence type="predicted"/>
<accession>A0AAW1KNF2</accession>
<gene>
    <name evidence="1" type="ORF">QE152_g21726</name>
</gene>
<evidence type="ECO:0008006" key="3">
    <source>
        <dbReference type="Google" id="ProtNLM"/>
    </source>
</evidence>
<evidence type="ECO:0000313" key="2">
    <source>
        <dbReference type="Proteomes" id="UP001458880"/>
    </source>
</evidence>
<comment type="caution">
    <text evidence="1">The sequence shown here is derived from an EMBL/GenBank/DDBJ whole genome shotgun (WGS) entry which is preliminary data.</text>
</comment>
<dbReference type="AlphaFoldDB" id="A0AAW1KNF2"/>
<keyword evidence="2" id="KW-1185">Reference proteome</keyword>
<protein>
    <recommendedName>
        <fullName evidence="3">Transposase</fullName>
    </recommendedName>
</protein>
<dbReference type="Proteomes" id="UP001458880">
    <property type="component" value="Unassembled WGS sequence"/>
</dbReference>
<reference evidence="1 2" key="1">
    <citation type="journal article" date="2024" name="BMC Genomics">
        <title>De novo assembly and annotation of Popillia japonica's genome with initial clues to its potential as an invasive pest.</title>
        <authorList>
            <person name="Cucini C."/>
            <person name="Boschi S."/>
            <person name="Funari R."/>
            <person name="Cardaioli E."/>
            <person name="Iannotti N."/>
            <person name="Marturano G."/>
            <person name="Paoli F."/>
            <person name="Bruttini M."/>
            <person name="Carapelli A."/>
            <person name="Frati F."/>
            <person name="Nardi F."/>
        </authorList>
    </citation>
    <scope>NUCLEOTIDE SEQUENCE [LARGE SCALE GENOMIC DNA]</scope>
    <source>
        <strain evidence="1">DMR45628</strain>
    </source>
</reference>
<dbReference type="PANTHER" id="PTHR47326:SF1">
    <property type="entry name" value="HTH PSQ-TYPE DOMAIN-CONTAINING PROTEIN"/>
    <property type="match status" value="1"/>
</dbReference>
<name>A0AAW1KNF2_POPJA</name>
<dbReference type="PANTHER" id="PTHR47326">
    <property type="entry name" value="TRANSPOSABLE ELEMENT TC3 TRANSPOSASE-LIKE PROTEIN"/>
    <property type="match status" value="1"/>
</dbReference>
<sequence length="156" mass="17860">MIGFGDRQRTLAEIAALFQERHPDLPPLNRSTESKIEAHFRTHGHVRTVHRNRSQRVDEERKLDILLTYQETLITPARQVGRDYNVSHKTVLKVLKSAGKHKTVLKVLKSAGKRPYKMKSVQQVLDDDFDRRVELCETVMNRIDGGAVFTLNGEGC</sequence>
<organism evidence="1 2">
    <name type="scientific">Popillia japonica</name>
    <name type="common">Japanese beetle</name>
    <dbReference type="NCBI Taxonomy" id="7064"/>
    <lineage>
        <taxon>Eukaryota</taxon>
        <taxon>Metazoa</taxon>
        <taxon>Ecdysozoa</taxon>
        <taxon>Arthropoda</taxon>
        <taxon>Hexapoda</taxon>
        <taxon>Insecta</taxon>
        <taxon>Pterygota</taxon>
        <taxon>Neoptera</taxon>
        <taxon>Endopterygota</taxon>
        <taxon>Coleoptera</taxon>
        <taxon>Polyphaga</taxon>
        <taxon>Scarabaeiformia</taxon>
        <taxon>Scarabaeidae</taxon>
        <taxon>Rutelinae</taxon>
        <taxon>Popillia</taxon>
    </lineage>
</organism>